<dbReference type="Gene3D" id="2.60.40.1590">
    <property type="entry name" value="Peptidoglycan hydrolase domains"/>
    <property type="match status" value="1"/>
</dbReference>
<dbReference type="SUPFAM" id="SSF51261">
    <property type="entry name" value="Duplicated hybrid motif"/>
    <property type="match status" value="1"/>
</dbReference>
<dbReference type="Pfam" id="PF01551">
    <property type="entry name" value="Peptidase_M23"/>
    <property type="match status" value="1"/>
</dbReference>
<dbReference type="FunFam" id="2.70.70.10:FF:000019">
    <property type="entry name" value="M23 family peptidase"/>
    <property type="match status" value="1"/>
</dbReference>
<feature type="domain" description="M23ase beta-sheet core" evidence="1">
    <location>
        <begin position="170"/>
        <end position="264"/>
    </location>
</feature>
<dbReference type="EMBL" id="DRNF01000029">
    <property type="protein sequence ID" value="HHJ80079.1"/>
    <property type="molecule type" value="Genomic_DNA"/>
</dbReference>
<gene>
    <name evidence="3" type="ORF">ENJ65_00435</name>
</gene>
<accession>A0A832J2U0</accession>
<dbReference type="GO" id="GO:0004222">
    <property type="term" value="F:metalloendopeptidase activity"/>
    <property type="evidence" value="ECO:0007669"/>
    <property type="project" value="TreeGrafter"/>
</dbReference>
<comment type="caution">
    <text evidence="3">The sequence shown here is derived from an EMBL/GenBank/DDBJ whole genome shotgun (WGS) entry which is preliminary data.</text>
</comment>
<dbReference type="CDD" id="cd12797">
    <property type="entry name" value="M23_peptidase"/>
    <property type="match status" value="1"/>
</dbReference>
<evidence type="ECO:0000259" key="2">
    <source>
        <dbReference type="Pfam" id="PF18421"/>
    </source>
</evidence>
<sequence>MLFGLALFIFSHLSQAIELPQQDSVPGGIAIIQLNATGDVAPRVSYRKKPVMVIKSQQAWYALVGIPLTAKSGTHNISSKHAGNENRYSFQVADKQYESQHITIKNKRKVNPNKNDMKRIGKERKKINAALAHWDDTLYTRTLQLDLPVQGRLSSPFGLRRFFNEQPRKPHSGIDIAAAKGTPITAPASGKIILTGNFFFNGNSAFIDHGQGLITMYCHMDSIKVKDGQLIKQGEQIGTIGMTGRVTGPHLHWSISMNNARIDPNLIVPALRQAAQTDSNTPAM</sequence>
<dbReference type="Pfam" id="PF18421">
    <property type="entry name" value="Peptidase_M23_N"/>
    <property type="match status" value="1"/>
</dbReference>
<name>A0A832J2U0_9GAMM</name>
<dbReference type="Gene3D" id="2.70.70.10">
    <property type="entry name" value="Glucose Permease (Domain IIA)"/>
    <property type="match status" value="1"/>
</dbReference>
<organism evidence="3">
    <name type="scientific">Candidatus Tenderia electrophaga</name>
    <dbReference type="NCBI Taxonomy" id="1748243"/>
    <lineage>
        <taxon>Bacteria</taxon>
        <taxon>Pseudomonadati</taxon>
        <taxon>Pseudomonadota</taxon>
        <taxon>Gammaproteobacteria</taxon>
        <taxon>Candidatus Tenderiales</taxon>
        <taxon>Candidatus Tenderiaceae</taxon>
        <taxon>Candidatus Tenderia</taxon>
    </lineage>
</organism>
<reference evidence="3" key="1">
    <citation type="journal article" date="2020" name="mSystems">
        <title>Genome- and Community-Level Interaction Insights into Carbon Utilization and Element Cycling Functions of Hydrothermarchaeota in Hydrothermal Sediment.</title>
        <authorList>
            <person name="Zhou Z."/>
            <person name="Liu Y."/>
            <person name="Xu W."/>
            <person name="Pan J."/>
            <person name="Luo Z.H."/>
            <person name="Li M."/>
        </authorList>
    </citation>
    <scope>NUCLEOTIDE SEQUENCE [LARGE SCALE GENOMIC DNA]</scope>
    <source>
        <strain evidence="3">HyVt-505</strain>
    </source>
</reference>
<dbReference type="PANTHER" id="PTHR21666:SF285">
    <property type="entry name" value="M23 FAMILY METALLOPEPTIDASE"/>
    <property type="match status" value="1"/>
</dbReference>
<protein>
    <submittedName>
        <fullName evidence="3">M23 family metallopeptidase</fullName>
    </submittedName>
</protein>
<evidence type="ECO:0000313" key="3">
    <source>
        <dbReference type="EMBL" id="HHJ80079.1"/>
    </source>
</evidence>
<feature type="domain" description="Peptidase family M23 N-terminal" evidence="2">
    <location>
        <begin position="24"/>
        <end position="95"/>
    </location>
</feature>
<dbReference type="PANTHER" id="PTHR21666">
    <property type="entry name" value="PEPTIDASE-RELATED"/>
    <property type="match status" value="1"/>
</dbReference>
<dbReference type="Proteomes" id="UP000885832">
    <property type="component" value="Unassembled WGS sequence"/>
</dbReference>
<dbReference type="InterPro" id="IPR050570">
    <property type="entry name" value="Cell_wall_metabolism_enzyme"/>
</dbReference>
<proteinExistence type="predicted"/>
<evidence type="ECO:0000259" key="1">
    <source>
        <dbReference type="Pfam" id="PF01551"/>
    </source>
</evidence>
<dbReference type="AlphaFoldDB" id="A0A832J2U0"/>
<dbReference type="InterPro" id="IPR016047">
    <property type="entry name" value="M23ase_b-sheet_dom"/>
</dbReference>
<dbReference type="InterPro" id="IPR011055">
    <property type="entry name" value="Dup_hybrid_motif"/>
</dbReference>
<dbReference type="InterPro" id="IPR040487">
    <property type="entry name" value="Peptidase_M23_N"/>
</dbReference>